<feature type="transmembrane region" description="Helical" evidence="1">
    <location>
        <begin position="436"/>
        <end position="455"/>
    </location>
</feature>
<feature type="transmembrane region" description="Helical" evidence="1">
    <location>
        <begin position="33"/>
        <end position="54"/>
    </location>
</feature>
<evidence type="ECO:0008006" key="4">
    <source>
        <dbReference type="Google" id="ProtNLM"/>
    </source>
</evidence>
<reference evidence="2 3" key="1">
    <citation type="submission" date="2018-06" db="EMBL/GenBank/DDBJ databases">
        <title>Genomic Encyclopedia of Archaeal and Bacterial Type Strains, Phase II (KMG-II): from individual species to whole genera.</title>
        <authorList>
            <person name="Goeker M."/>
        </authorList>
    </citation>
    <scope>NUCLEOTIDE SEQUENCE [LARGE SCALE GENOMIC DNA]</scope>
    <source>
        <strain evidence="2 3">DSM 19830</strain>
    </source>
</reference>
<sequence>MALIFFLIIAFAVTTGFLWTVQQMVFKGKWTYFIFFLAAFLPFYITTLSVVYLATRSTFLVSLFQMSKEVIVLIAGLVLVIYQRKLANYPFRLQSTDWFILAFICLSLIFLFLPIGQASFINKALYFKSILIPSLVYLLGRNTQFGDLELKRLFQIIFVIAVGAFLMNLIENYLLNAHLQQFTGYALFNEVVNDIKPEGNYNLTWTFETTNAMKRLGSFFSDPLELASSVLMGFSAALIWYLTSERTHQWKYLLIMLCCIGSLIFASSRASFAAFFLMIFFIALVFKLYKLIGFGFLSLLLGIVYVVFFASEDFYFYVVDTLTLADSSSIGHVVEWALALESMVANPQGIGLAMSGNFGSVSDELRVGGENQFLIYGVQLGWIGMFLYIGTLFTGIRNSIYVFKNSTNLNLARMAFVAGTVKAGLLLPLFTANVEIYTYVSWISWWMVGLSVNEYSRLQLSKRRDVQNLNTALPE</sequence>
<accession>A0A2W7RDC3</accession>
<gene>
    <name evidence="2" type="ORF">LV85_00297</name>
</gene>
<dbReference type="OrthoDB" id="817530at2"/>
<evidence type="ECO:0000313" key="2">
    <source>
        <dbReference type="EMBL" id="PZX58111.1"/>
    </source>
</evidence>
<feature type="transmembrane region" description="Helical" evidence="1">
    <location>
        <begin position="66"/>
        <end position="83"/>
    </location>
</feature>
<evidence type="ECO:0000313" key="3">
    <source>
        <dbReference type="Proteomes" id="UP000248882"/>
    </source>
</evidence>
<feature type="transmembrane region" description="Helical" evidence="1">
    <location>
        <begin position="408"/>
        <end position="430"/>
    </location>
</feature>
<feature type="transmembrane region" description="Helical" evidence="1">
    <location>
        <begin position="95"/>
        <end position="113"/>
    </location>
</feature>
<feature type="transmembrane region" description="Helical" evidence="1">
    <location>
        <begin position="223"/>
        <end position="242"/>
    </location>
</feature>
<dbReference type="Proteomes" id="UP000248882">
    <property type="component" value="Unassembled WGS sequence"/>
</dbReference>
<protein>
    <recommendedName>
        <fullName evidence="4">O-antigen ligase-like membrane protein</fullName>
    </recommendedName>
</protein>
<proteinExistence type="predicted"/>
<keyword evidence="3" id="KW-1185">Reference proteome</keyword>
<feature type="transmembrane region" description="Helical" evidence="1">
    <location>
        <begin position="152"/>
        <end position="170"/>
    </location>
</feature>
<feature type="transmembrane region" description="Helical" evidence="1">
    <location>
        <begin position="373"/>
        <end position="396"/>
    </location>
</feature>
<dbReference type="EMBL" id="QKZT01000001">
    <property type="protein sequence ID" value="PZX58111.1"/>
    <property type="molecule type" value="Genomic_DNA"/>
</dbReference>
<keyword evidence="1" id="KW-0812">Transmembrane</keyword>
<evidence type="ECO:0000256" key="1">
    <source>
        <dbReference type="SAM" id="Phobius"/>
    </source>
</evidence>
<keyword evidence="1" id="KW-0472">Membrane</keyword>
<comment type="caution">
    <text evidence="2">The sequence shown here is derived from an EMBL/GenBank/DDBJ whole genome shotgun (WGS) entry which is preliminary data.</text>
</comment>
<dbReference type="RefSeq" id="WP_111316392.1">
    <property type="nucleotide sequence ID" value="NZ_QKZT01000001.1"/>
</dbReference>
<organism evidence="2 3">
    <name type="scientific">Algoriphagus chordae</name>
    <dbReference type="NCBI Taxonomy" id="237019"/>
    <lineage>
        <taxon>Bacteria</taxon>
        <taxon>Pseudomonadati</taxon>
        <taxon>Bacteroidota</taxon>
        <taxon>Cytophagia</taxon>
        <taxon>Cytophagales</taxon>
        <taxon>Cyclobacteriaceae</taxon>
        <taxon>Algoriphagus</taxon>
    </lineage>
</organism>
<dbReference type="AlphaFoldDB" id="A0A2W7RDC3"/>
<feature type="transmembrane region" description="Helical" evidence="1">
    <location>
        <begin position="291"/>
        <end position="310"/>
    </location>
</feature>
<feature type="transmembrane region" description="Helical" evidence="1">
    <location>
        <begin position="254"/>
        <end position="284"/>
    </location>
</feature>
<keyword evidence="1" id="KW-1133">Transmembrane helix</keyword>
<name>A0A2W7RDC3_9BACT</name>